<evidence type="ECO:0000313" key="1">
    <source>
        <dbReference type="EMBL" id="MQX18413.1"/>
    </source>
</evidence>
<accession>A0A6N7LKM3</accession>
<dbReference type="OrthoDB" id="8452512at2"/>
<dbReference type="Proteomes" id="UP000439983">
    <property type="component" value="Unassembled WGS sequence"/>
</dbReference>
<proteinExistence type="predicted"/>
<protein>
    <submittedName>
        <fullName evidence="1">Uncharacterized protein</fullName>
    </submittedName>
</protein>
<evidence type="ECO:0000313" key="2">
    <source>
        <dbReference type="Proteomes" id="UP000439983"/>
    </source>
</evidence>
<organism evidence="1 2">
    <name type="scientific">Sinorhizobium terangae</name>
    <dbReference type="NCBI Taxonomy" id="110322"/>
    <lineage>
        <taxon>Bacteria</taxon>
        <taxon>Pseudomonadati</taxon>
        <taxon>Pseudomonadota</taxon>
        <taxon>Alphaproteobacteria</taxon>
        <taxon>Hyphomicrobiales</taxon>
        <taxon>Rhizobiaceae</taxon>
        <taxon>Sinorhizobium/Ensifer group</taxon>
        <taxon>Sinorhizobium</taxon>
    </lineage>
</organism>
<name>A0A6N7LKM3_SINTE</name>
<dbReference type="AlphaFoldDB" id="A0A6N7LKM3"/>
<comment type="caution">
    <text evidence="1">The sequence shown here is derived from an EMBL/GenBank/DDBJ whole genome shotgun (WGS) entry which is preliminary data.</text>
</comment>
<dbReference type="RefSeq" id="WP_153442183.1">
    <property type="nucleotide sequence ID" value="NZ_JACIGA010000003.1"/>
</dbReference>
<sequence length="372" mass="41568">MIERSKALSTLIIASFQSISRNNRRARENSAIIIATKSPSLLVLVKGERRSHENNQRRIGHAMHYSNILEQLHKKVAIDIDFLLKEIADMVAGFPDKREMSGADRTAIAEAEALFDSLLEGVKPAFQNGDFATDPDTPDAAQTHSEQVVPASVAQEAIVYDHPTPSRRTAIKHKLAMSSLRGRHANKLKPVTCKFENLSASDRHDAIHLYVSLSEALAFSLHFDQVHLSRLQASGDPVRCLSDAINRLARKVFGSTVPMTFVFEFSEAGTLHVHGAAILQHSDKEVRVTFRQVLKRAAGVIHGEAAAFQLETKPLRDLHWNRYCEKDMSRTRDLLGTDKISFVSRELLTGARAYHDHRRALHKAARGRQSPQ</sequence>
<gene>
    <name evidence="1" type="ORF">GHK62_27900</name>
</gene>
<dbReference type="EMBL" id="WITC01000120">
    <property type="protein sequence ID" value="MQX18413.1"/>
    <property type="molecule type" value="Genomic_DNA"/>
</dbReference>
<keyword evidence="2" id="KW-1185">Reference proteome</keyword>
<reference evidence="1 2" key="1">
    <citation type="journal article" date="2013" name="Genome Biol.">
        <title>Comparative genomics of the core and accessory genomes of 48 Sinorhizobium strains comprising five genospecies.</title>
        <authorList>
            <person name="Sugawara M."/>
            <person name="Epstein B."/>
            <person name="Badgley B.D."/>
            <person name="Unno T."/>
            <person name="Xu L."/>
            <person name="Reese J."/>
            <person name="Gyaneshwar P."/>
            <person name="Denny R."/>
            <person name="Mudge J."/>
            <person name="Bharti A.K."/>
            <person name="Farmer A.D."/>
            <person name="May G.D."/>
            <person name="Woodward J.E."/>
            <person name="Medigue C."/>
            <person name="Vallenet D."/>
            <person name="Lajus A."/>
            <person name="Rouy Z."/>
            <person name="Martinez-Vaz B."/>
            <person name="Tiffin P."/>
            <person name="Young N.D."/>
            <person name="Sadowsky M.J."/>
        </authorList>
    </citation>
    <scope>NUCLEOTIDE SEQUENCE [LARGE SCALE GENOMIC DNA]</scope>
    <source>
        <strain evidence="1 2">USDA4894</strain>
    </source>
</reference>